<reference evidence="1 2" key="1">
    <citation type="submission" date="2023-10" db="EMBL/GenBank/DDBJ databases">
        <title>Genomes of two closely related lineages of the louse Polyplax serrata with different host specificities.</title>
        <authorList>
            <person name="Martinu J."/>
            <person name="Tarabai H."/>
            <person name="Stefka J."/>
            <person name="Hypsa V."/>
        </authorList>
    </citation>
    <scope>NUCLEOTIDE SEQUENCE [LARGE SCALE GENOMIC DNA]</scope>
    <source>
        <strain evidence="1">HR10_N</strain>
    </source>
</reference>
<dbReference type="Gene3D" id="3.90.70.10">
    <property type="entry name" value="Cysteine proteinases"/>
    <property type="match status" value="1"/>
</dbReference>
<protein>
    <recommendedName>
        <fullName evidence="3">Protein GUCD1</fullName>
    </recommendedName>
</protein>
<dbReference type="PANTHER" id="PTHR31400:SF1">
    <property type="entry name" value="PROTEIN GUCD1"/>
    <property type="match status" value="1"/>
</dbReference>
<dbReference type="Pfam" id="PF09778">
    <property type="entry name" value="Guanylate_cyc_2"/>
    <property type="match status" value="1"/>
</dbReference>
<dbReference type="EMBL" id="JAWJWE010000039">
    <property type="protein sequence ID" value="KAK6620594.1"/>
    <property type="molecule type" value="Genomic_DNA"/>
</dbReference>
<sequence>MYDLDIDSEGGEEYEIKLVHCKQKNTWDCGLSCIMMVLSEKEREFFINNFDEICKAEGFGKSTWTIDLCYLMKRFSIEFIFYTTVVGIDPGHKSQFFYAKILPQDRERVIQKFRDAKKSGIDVREKSVRTRELIRHIKYHGPVILLVNAGYLTCDHCKKNNFTTKLIHCFPQSTNYHGHYIVLCGYSLKNKQLYYRNPAYTNRLCAVKFSALNKARFSYGTDEDCIFIFQ</sequence>
<dbReference type="PANTHER" id="PTHR31400">
    <property type="entry name" value="GUANYLYL CYCLASE DOMAIN CONTAINING PROTEIN 1 GUCD1"/>
    <property type="match status" value="1"/>
</dbReference>
<accession>A0AAN8NS16</accession>
<comment type="caution">
    <text evidence="1">The sequence shown here is derived from an EMBL/GenBank/DDBJ whole genome shotgun (WGS) entry which is preliminary data.</text>
</comment>
<dbReference type="Proteomes" id="UP001372834">
    <property type="component" value="Unassembled WGS sequence"/>
</dbReference>
<evidence type="ECO:0008006" key="3">
    <source>
        <dbReference type="Google" id="ProtNLM"/>
    </source>
</evidence>
<evidence type="ECO:0000313" key="2">
    <source>
        <dbReference type="Proteomes" id="UP001372834"/>
    </source>
</evidence>
<organism evidence="1 2">
    <name type="scientific">Polyplax serrata</name>
    <name type="common">Common mouse louse</name>
    <dbReference type="NCBI Taxonomy" id="468196"/>
    <lineage>
        <taxon>Eukaryota</taxon>
        <taxon>Metazoa</taxon>
        <taxon>Ecdysozoa</taxon>
        <taxon>Arthropoda</taxon>
        <taxon>Hexapoda</taxon>
        <taxon>Insecta</taxon>
        <taxon>Pterygota</taxon>
        <taxon>Neoptera</taxon>
        <taxon>Paraneoptera</taxon>
        <taxon>Psocodea</taxon>
        <taxon>Troctomorpha</taxon>
        <taxon>Phthiraptera</taxon>
        <taxon>Anoplura</taxon>
        <taxon>Polyplacidae</taxon>
        <taxon>Polyplax</taxon>
    </lineage>
</organism>
<dbReference type="InterPro" id="IPR018616">
    <property type="entry name" value="GUCD1"/>
</dbReference>
<proteinExistence type="predicted"/>
<evidence type="ECO:0000313" key="1">
    <source>
        <dbReference type="EMBL" id="KAK6620594.1"/>
    </source>
</evidence>
<gene>
    <name evidence="1" type="ORF">RUM43_010886</name>
</gene>
<name>A0AAN8NS16_POLSC</name>
<dbReference type="AlphaFoldDB" id="A0AAN8NS16"/>